<dbReference type="FunFam" id="3.40.50.980:FF:000001">
    <property type="entry name" value="Non-ribosomal peptide synthetase"/>
    <property type="match status" value="1"/>
</dbReference>
<dbReference type="GO" id="GO:0031177">
    <property type="term" value="F:phosphopantetheine binding"/>
    <property type="evidence" value="ECO:0007669"/>
    <property type="project" value="TreeGrafter"/>
</dbReference>
<dbReference type="GO" id="GO:0044550">
    <property type="term" value="P:secondary metabolite biosynthetic process"/>
    <property type="evidence" value="ECO:0007669"/>
    <property type="project" value="TreeGrafter"/>
</dbReference>
<dbReference type="Gene3D" id="3.30.559.10">
    <property type="entry name" value="Chloramphenicol acetyltransferase-like domain"/>
    <property type="match status" value="2"/>
</dbReference>
<dbReference type="Gene3D" id="3.40.50.12780">
    <property type="entry name" value="N-terminal domain of ligase-like"/>
    <property type="match status" value="1"/>
</dbReference>
<dbReference type="SUPFAM" id="SSF56801">
    <property type="entry name" value="Acetyl-CoA synthetase-like"/>
    <property type="match status" value="1"/>
</dbReference>
<dbReference type="InterPro" id="IPR023213">
    <property type="entry name" value="CAT-like_dom_sf"/>
</dbReference>
<feature type="domain" description="AMP-dependent synthetase/ligase" evidence="1">
    <location>
        <begin position="725"/>
        <end position="1087"/>
    </location>
</feature>
<dbReference type="Pfam" id="PF00501">
    <property type="entry name" value="AMP-binding"/>
    <property type="match status" value="1"/>
</dbReference>
<dbReference type="GO" id="GO:0008610">
    <property type="term" value="P:lipid biosynthetic process"/>
    <property type="evidence" value="ECO:0007669"/>
    <property type="project" value="UniProtKB-ARBA"/>
</dbReference>
<dbReference type="NCBIfam" id="TIGR01733">
    <property type="entry name" value="AA-adenyl-dom"/>
    <property type="match status" value="1"/>
</dbReference>
<reference evidence="3" key="1">
    <citation type="submission" date="2020-12" db="EMBL/GenBank/DDBJ databases">
        <title>Antrihabitans popcorni sp. nov. and Antrihabitans auranticaus sp. nov., isolated from a larva cave.</title>
        <authorList>
            <person name="Lee S.D."/>
            <person name="Kim I.S."/>
        </authorList>
    </citation>
    <scope>NUCLEOTIDE SEQUENCE</scope>
    <source>
        <strain evidence="3">YC3-6</strain>
    </source>
</reference>
<sequence>MSAAEYPAWEHRALPENLLPGKPFPLSAAQHGIWLAYKLDPEISLSVAQCVEVCGDLDVALLNWAYATAGREFEAFAVRIIDVGGRPHQIVDHSLDVSVELIDVRSCTDPVAAAHDWMEQDYTAPLDVVGDRLIRSAALWTGNQHYLWYFRVHHIVLDGFGAMTIFDRVAELYTAAVHEREPGPAEATPLRELVAIDRRYRTSASFDEDRAYWVEQLSDVRGVATLATTDAPAATGNRRVAGPLSEQATAILLGAERPAVSAATVMAAFACYLSRATGRDEVVLNVPMSARVTPEERRAGGMMAEVVPLRLRVEPDDSVEKLVRRVQLAVKGVLPHQRFGIADLRHEVGEPGTQRFGGPVVNVMLYFHSLQLGSTSCENRILTYGPERDLSVNVYPVGNPARVFVDLRANPDRYDEAQLGAHQETFSALLEELLQADSATLLSAVHTESARAGEELRRTEEQLEYWRTTLSGAPEVLALPLDRPRNTVRSTRGGRVNFEIGPSLHRRLVSLGDAHRASLFMTMHASLAVLLTRLSGQDDVVIGTTVGPPAVVTGSNVVALRTPVELGMAFADLLDRVRTVDLDAFERADVPFDRVVDELVRVRSSAHTSLLQVVLEQMESQRSLGLEPVDVSFDLHTRMAERFDPQGRPAGISVEFTYATDIFDKATVRGFADRFARTLAAVAADPETRVGDVQLLSSVERRTIERWNKSGVDTGAATITSMLANRAALAPNAPAVHDAGSTLAYGQLVARANQLARHIIAQGCCPDTLVAVVLPRTSELVVTLTAVLTSGAGYLPIDVTHPTARIRAILDDAHPLIVVTTAQFCDEHDLGADRLVLLDDPDTVATITGLSTEPVSDTERPAPLRADNTAYLIYTSGSTGVPKGVLVSHRSVVNLLANTFVEFGFDESDVWTMFHSPAFDFSVWEVWGALLSGGSVVVVDHFTARTPVQFLDLLRQRRVTVLSQTPTAFYQLSNTELSRPAGASPLSLRYIVFGGEALNPALLTNWWERHGDRSPVLVNMYGITEICVHATMLRMTSDTAGSASASPVGRAIPSLQLHVLDSRLRVVPVGVVGELYVSGPGVARGYWGRSGLTASRFVA</sequence>
<dbReference type="GO" id="GO:0005737">
    <property type="term" value="C:cytoplasm"/>
    <property type="evidence" value="ECO:0007669"/>
    <property type="project" value="TreeGrafter"/>
</dbReference>
<gene>
    <name evidence="3" type="ORF">JGU71_28645</name>
</gene>
<dbReference type="PROSITE" id="PS00455">
    <property type="entry name" value="AMP_BINDING"/>
    <property type="match status" value="1"/>
</dbReference>
<dbReference type="InterPro" id="IPR010071">
    <property type="entry name" value="AA_adenyl_dom"/>
</dbReference>
<dbReference type="GO" id="GO:0043041">
    <property type="term" value="P:amino acid activation for nonribosomal peptide biosynthetic process"/>
    <property type="evidence" value="ECO:0007669"/>
    <property type="project" value="TreeGrafter"/>
</dbReference>
<name>A0A934NWI4_9NOCA</name>
<dbReference type="GO" id="GO:0003824">
    <property type="term" value="F:catalytic activity"/>
    <property type="evidence" value="ECO:0007669"/>
    <property type="project" value="InterPro"/>
</dbReference>
<dbReference type="Gene3D" id="3.30.559.30">
    <property type="entry name" value="Nonribosomal peptide synthetase, condensation domain"/>
    <property type="match status" value="2"/>
</dbReference>
<evidence type="ECO:0000259" key="2">
    <source>
        <dbReference type="Pfam" id="PF00668"/>
    </source>
</evidence>
<dbReference type="Proteomes" id="UP000655868">
    <property type="component" value="Unassembled WGS sequence"/>
</dbReference>
<dbReference type="PANTHER" id="PTHR45527:SF14">
    <property type="entry name" value="PLIPASTATIN SYNTHASE SUBUNIT B"/>
    <property type="match status" value="1"/>
</dbReference>
<feature type="domain" description="Condensation" evidence="2">
    <location>
        <begin position="24"/>
        <end position="439"/>
    </location>
</feature>
<dbReference type="InterPro" id="IPR042099">
    <property type="entry name" value="ANL_N_sf"/>
</dbReference>
<dbReference type="AlphaFoldDB" id="A0A934NWI4"/>
<accession>A0A934NWI4</accession>
<comment type="caution">
    <text evidence="3">The sequence shown here is derived from an EMBL/GenBank/DDBJ whole genome shotgun (WGS) entry which is preliminary data.</text>
</comment>
<dbReference type="Pfam" id="PF00668">
    <property type="entry name" value="Condensation"/>
    <property type="match status" value="2"/>
</dbReference>
<proteinExistence type="predicted"/>
<evidence type="ECO:0000313" key="4">
    <source>
        <dbReference type="Proteomes" id="UP000655868"/>
    </source>
</evidence>
<keyword evidence="4" id="KW-1185">Reference proteome</keyword>
<evidence type="ECO:0000259" key="1">
    <source>
        <dbReference type="Pfam" id="PF00501"/>
    </source>
</evidence>
<dbReference type="PANTHER" id="PTHR45527">
    <property type="entry name" value="NONRIBOSOMAL PEPTIDE SYNTHETASE"/>
    <property type="match status" value="1"/>
</dbReference>
<organism evidence="3 4">
    <name type="scientific">Antrihabitans stalagmiti</name>
    <dbReference type="NCBI Taxonomy" id="2799499"/>
    <lineage>
        <taxon>Bacteria</taxon>
        <taxon>Bacillati</taxon>
        <taxon>Actinomycetota</taxon>
        <taxon>Actinomycetes</taxon>
        <taxon>Mycobacteriales</taxon>
        <taxon>Nocardiaceae</taxon>
        <taxon>Antrihabitans</taxon>
    </lineage>
</organism>
<evidence type="ECO:0000313" key="3">
    <source>
        <dbReference type="EMBL" id="MBJ8342866.1"/>
    </source>
</evidence>
<dbReference type="InterPro" id="IPR020845">
    <property type="entry name" value="AMP-binding_CS"/>
</dbReference>
<protein>
    <submittedName>
        <fullName evidence="3">Amino acid adenylation domain-containing protein</fullName>
    </submittedName>
</protein>
<dbReference type="RefSeq" id="WP_199708564.1">
    <property type="nucleotide sequence ID" value="NZ_JAEMNV010000015.1"/>
</dbReference>
<dbReference type="InterPro" id="IPR001242">
    <property type="entry name" value="Condensation_dom"/>
</dbReference>
<dbReference type="InterPro" id="IPR000873">
    <property type="entry name" value="AMP-dep_synth/lig_dom"/>
</dbReference>
<dbReference type="EMBL" id="JAEMNV010000015">
    <property type="protein sequence ID" value="MBJ8342866.1"/>
    <property type="molecule type" value="Genomic_DNA"/>
</dbReference>
<dbReference type="SUPFAM" id="SSF52777">
    <property type="entry name" value="CoA-dependent acyltransferases"/>
    <property type="match status" value="3"/>
</dbReference>
<feature type="non-terminal residue" evidence="3">
    <location>
        <position position="1099"/>
    </location>
</feature>
<feature type="domain" description="Condensation" evidence="2">
    <location>
        <begin position="456"/>
        <end position="704"/>
    </location>
</feature>